<dbReference type="EMBL" id="JBEPSH010000003">
    <property type="protein sequence ID" value="MET4576815.1"/>
    <property type="molecule type" value="Genomic_DNA"/>
</dbReference>
<evidence type="ECO:0000256" key="1">
    <source>
        <dbReference type="ARBA" id="ARBA00022723"/>
    </source>
</evidence>
<dbReference type="RefSeq" id="WP_354442875.1">
    <property type="nucleotide sequence ID" value="NZ_JBEPSH010000003.1"/>
</dbReference>
<dbReference type="PROSITE" id="PS51347">
    <property type="entry name" value="PHOSPHOTRIESTERASE_2"/>
    <property type="match status" value="1"/>
</dbReference>
<dbReference type="Pfam" id="PF02126">
    <property type="entry name" value="PTE"/>
    <property type="match status" value="1"/>
</dbReference>
<dbReference type="PROSITE" id="PS01322">
    <property type="entry name" value="PHOSPHOTRIESTERASE_1"/>
    <property type="match status" value="1"/>
</dbReference>
<organism evidence="4 5">
    <name type="scientific">Ottowia thiooxydans</name>
    <dbReference type="NCBI Taxonomy" id="219182"/>
    <lineage>
        <taxon>Bacteria</taxon>
        <taxon>Pseudomonadati</taxon>
        <taxon>Pseudomonadota</taxon>
        <taxon>Betaproteobacteria</taxon>
        <taxon>Burkholderiales</taxon>
        <taxon>Comamonadaceae</taxon>
        <taxon>Ottowia</taxon>
    </lineage>
</organism>
<comment type="caution">
    <text evidence="4">The sequence shown here is derived from an EMBL/GenBank/DDBJ whole genome shotgun (WGS) entry which is preliminary data.</text>
</comment>
<evidence type="ECO:0000313" key="4">
    <source>
        <dbReference type="EMBL" id="MET4576815.1"/>
    </source>
</evidence>
<dbReference type="Gene3D" id="3.20.20.140">
    <property type="entry name" value="Metal-dependent hydrolases"/>
    <property type="match status" value="1"/>
</dbReference>
<accession>A0ABV2Q709</accession>
<name>A0ABV2Q709_9BURK</name>
<keyword evidence="1" id="KW-0479">Metal-binding</keyword>
<protein>
    <submittedName>
        <fullName evidence="4">Phosphotriesterase-related protein</fullName>
    </submittedName>
</protein>
<evidence type="ECO:0000256" key="3">
    <source>
        <dbReference type="PROSITE-ProRule" id="PRU00679"/>
    </source>
</evidence>
<dbReference type="PANTHER" id="PTHR10819:SF3">
    <property type="entry name" value="PHOSPHOTRIESTERASE-RELATED PROTEIN"/>
    <property type="match status" value="1"/>
</dbReference>
<evidence type="ECO:0000313" key="5">
    <source>
        <dbReference type="Proteomes" id="UP001549320"/>
    </source>
</evidence>
<dbReference type="InterPro" id="IPR032466">
    <property type="entry name" value="Metal_Hydrolase"/>
</dbReference>
<keyword evidence="2" id="KW-0378">Hydrolase</keyword>
<keyword evidence="5" id="KW-1185">Reference proteome</keyword>
<dbReference type="PANTHER" id="PTHR10819">
    <property type="entry name" value="PHOSPHOTRIESTERASE-RELATED"/>
    <property type="match status" value="1"/>
</dbReference>
<sequence length="357" mass="39789">MFNQLLAEGTAKVSSEELRGKIQTVRGLIEPDSLGKTLMHEHLLWDIRSAEQKAAVDQGPEITLCNCYKINYGRLKVPRNKIFRSWETATREVQLMLDAGGNSIVELSNGGLAPDPLGLRNIAESTGAHIVMGCGHYVDAYQDDSNRDRSVESFAQEIRSQILEGAWGTDVRAGIIGEIGCQAPWTDLEKKVMLGALIAQADTGAALNVHPGRHEDQPKEVIDFMVSHGYPVERVIISHIDRTIFDNERILRLADTGCVLEFDLFGQEHSYYSLGDIDGLNDAMRLKYIRTLIDRGYLAQIVISHDICHQTRLVSNGGHGYGHIFENVIPIMDRHGFTEQEKSAILVENPKRLLTFA</sequence>
<reference evidence="4 5" key="1">
    <citation type="submission" date="2024-06" db="EMBL/GenBank/DDBJ databases">
        <title>Sorghum-associated microbial communities from plants grown in Nebraska, USA.</title>
        <authorList>
            <person name="Schachtman D."/>
        </authorList>
    </citation>
    <scope>NUCLEOTIDE SEQUENCE [LARGE SCALE GENOMIC DNA]</scope>
    <source>
        <strain evidence="4 5">2709</strain>
    </source>
</reference>
<dbReference type="InterPro" id="IPR001559">
    <property type="entry name" value="Phosphotriesterase"/>
</dbReference>
<comment type="similarity">
    <text evidence="3">Belongs to the metallo-dependent hydrolases superfamily. Phosphotriesterase family.</text>
</comment>
<evidence type="ECO:0000256" key="2">
    <source>
        <dbReference type="ARBA" id="ARBA00022801"/>
    </source>
</evidence>
<comment type="caution">
    <text evidence="3">Lacks conserved residue(s) required for the propagation of feature annotation.</text>
</comment>
<dbReference type="SUPFAM" id="SSF51556">
    <property type="entry name" value="Metallo-dependent hydrolases"/>
    <property type="match status" value="1"/>
</dbReference>
<dbReference type="InterPro" id="IPR017947">
    <property type="entry name" value="AryldialkylPase_Zn-BS"/>
</dbReference>
<dbReference type="Proteomes" id="UP001549320">
    <property type="component" value="Unassembled WGS sequence"/>
</dbReference>
<proteinExistence type="inferred from homology"/>
<gene>
    <name evidence="4" type="ORF">ABIE13_001924</name>
</gene>